<evidence type="ECO:0000313" key="2">
    <source>
        <dbReference type="EMBL" id="KAL2459544.1"/>
    </source>
</evidence>
<proteinExistence type="predicted"/>
<gene>
    <name evidence="2" type="ORF">Fot_54793</name>
</gene>
<keyword evidence="3" id="KW-1185">Reference proteome</keyword>
<dbReference type="Gene3D" id="3.10.20.90">
    <property type="entry name" value="Phosphatidylinositol 3-kinase Catalytic Subunit, Chain A, domain 1"/>
    <property type="match status" value="1"/>
</dbReference>
<evidence type="ECO:0000259" key="1">
    <source>
        <dbReference type="SMART" id="SM00666"/>
    </source>
</evidence>
<dbReference type="InterPro" id="IPR053198">
    <property type="entry name" value="Gynoecium_Dev_Regulator"/>
</dbReference>
<dbReference type="PANTHER" id="PTHR31066">
    <property type="entry name" value="OS05G0427100 PROTEIN-RELATED"/>
    <property type="match status" value="1"/>
</dbReference>
<dbReference type="AlphaFoldDB" id="A0ABD1P6P2"/>
<comment type="caution">
    <text evidence="2">The sequence shown here is derived from an EMBL/GenBank/DDBJ whole genome shotgun (WGS) entry which is preliminary data.</text>
</comment>
<evidence type="ECO:0000313" key="3">
    <source>
        <dbReference type="Proteomes" id="UP001604277"/>
    </source>
</evidence>
<name>A0ABD1P6P2_9LAMI</name>
<dbReference type="SUPFAM" id="SSF54277">
    <property type="entry name" value="CAD &amp; PB1 domains"/>
    <property type="match status" value="1"/>
</dbReference>
<dbReference type="Pfam" id="PF00564">
    <property type="entry name" value="PB1"/>
    <property type="match status" value="1"/>
</dbReference>
<dbReference type="CDD" id="cd06410">
    <property type="entry name" value="PB1_UP2"/>
    <property type="match status" value="1"/>
</dbReference>
<organism evidence="2 3">
    <name type="scientific">Forsythia ovata</name>
    <dbReference type="NCBI Taxonomy" id="205694"/>
    <lineage>
        <taxon>Eukaryota</taxon>
        <taxon>Viridiplantae</taxon>
        <taxon>Streptophyta</taxon>
        <taxon>Embryophyta</taxon>
        <taxon>Tracheophyta</taxon>
        <taxon>Spermatophyta</taxon>
        <taxon>Magnoliopsida</taxon>
        <taxon>eudicotyledons</taxon>
        <taxon>Gunneridae</taxon>
        <taxon>Pentapetalae</taxon>
        <taxon>asterids</taxon>
        <taxon>lamiids</taxon>
        <taxon>Lamiales</taxon>
        <taxon>Oleaceae</taxon>
        <taxon>Forsythieae</taxon>
        <taxon>Forsythia</taxon>
    </lineage>
</organism>
<dbReference type="PANTHER" id="PTHR31066:SF74">
    <property type="entry name" value="PB1 DOMAIN-CONTAINING PROTEIN"/>
    <property type="match status" value="1"/>
</dbReference>
<sequence length="197" mass="22035">MTGSLNPNNKSTNCTQTIKFLYSYGGKIAPRPIDGKLRYAGGFTRVLSIDRSITFTELMVKFGESCGESMKLKCKLPSEDLDLLVSITCDEDLKNVIGEYDRLSPETKVRAVLFSIKSSKKISTPSSPMSCFDFPSAPLKPVPAASAACYYAPPMGYLCYSPAVGYPVSARKYYCYQERNPRNFCHAPNWKYSHYHQ</sequence>
<dbReference type="InterPro" id="IPR000270">
    <property type="entry name" value="PB1_dom"/>
</dbReference>
<dbReference type="SMART" id="SM00666">
    <property type="entry name" value="PB1"/>
    <property type="match status" value="1"/>
</dbReference>
<reference evidence="3" key="1">
    <citation type="submission" date="2024-07" db="EMBL/GenBank/DDBJ databases">
        <title>Two chromosome-level genome assemblies of Korean endemic species Abeliophyllum distichum and Forsythia ovata (Oleaceae).</title>
        <authorList>
            <person name="Jang H."/>
        </authorList>
    </citation>
    <scope>NUCLEOTIDE SEQUENCE [LARGE SCALE GENOMIC DNA]</scope>
</reference>
<accession>A0ABD1P6P2</accession>
<dbReference type="EMBL" id="JBFOLJ010000022">
    <property type="protein sequence ID" value="KAL2459544.1"/>
    <property type="molecule type" value="Genomic_DNA"/>
</dbReference>
<dbReference type="Proteomes" id="UP001604277">
    <property type="component" value="Unassembled WGS sequence"/>
</dbReference>
<feature type="domain" description="PB1" evidence="1">
    <location>
        <begin position="32"/>
        <end position="116"/>
    </location>
</feature>
<protein>
    <recommendedName>
        <fullName evidence="1">PB1 domain-containing protein</fullName>
    </recommendedName>
</protein>